<dbReference type="InterPro" id="IPR001451">
    <property type="entry name" value="Hexapep"/>
</dbReference>
<evidence type="ECO:0000313" key="3">
    <source>
        <dbReference type="EMBL" id="MEO3680956.1"/>
    </source>
</evidence>
<dbReference type="GO" id="GO:0016746">
    <property type="term" value="F:acyltransferase activity"/>
    <property type="evidence" value="ECO:0007669"/>
    <property type="project" value="UniProtKB-KW"/>
</dbReference>
<dbReference type="RefSeq" id="WP_347689454.1">
    <property type="nucleotide sequence ID" value="NZ_JBDPZN010000001.1"/>
</dbReference>
<dbReference type="InterPro" id="IPR051159">
    <property type="entry name" value="Hexapeptide_acetyltransf"/>
</dbReference>
<proteinExistence type="inferred from homology"/>
<reference evidence="3 4" key="1">
    <citation type="submission" date="2024-05" db="EMBL/GenBank/DDBJ databases">
        <title>Genome sequencing of Marine Estuary Bacteria, Shewanella vesiculosa and S. baltica, and Pseudomonas syringae.</title>
        <authorList>
            <person name="Gurung A."/>
            <person name="Maclea K.S."/>
        </authorList>
    </citation>
    <scope>NUCLEOTIDE SEQUENCE [LARGE SCALE GENOMIC DNA]</scope>
    <source>
        <strain evidence="3 4">1A</strain>
    </source>
</reference>
<evidence type="ECO:0000313" key="4">
    <source>
        <dbReference type="Proteomes" id="UP001477278"/>
    </source>
</evidence>
<dbReference type="Proteomes" id="UP001477278">
    <property type="component" value="Unassembled WGS sequence"/>
</dbReference>
<sequence>MLNKVKFWLTSYRVGPDIPLTHFLLHSRRLGHWLCKKKFANFDEGSEMRYGSYAICTQHISIGKKVIIRPSTMLFASGHGDHTPNIIIEDYVLMGSGVHIYTANHSYSDPSLAIYFQGHEKVKPVKISNGAWLGANCIILPGVTVGRNSVVGAGSIVTKDVPDNTVVAGQPARFIKKIE</sequence>
<organism evidence="3 4">
    <name type="scientific">Shewanella vesiculosa</name>
    <dbReference type="NCBI Taxonomy" id="518738"/>
    <lineage>
        <taxon>Bacteria</taxon>
        <taxon>Pseudomonadati</taxon>
        <taxon>Pseudomonadota</taxon>
        <taxon>Gammaproteobacteria</taxon>
        <taxon>Alteromonadales</taxon>
        <taxon>Shewanellaceae</taxon>
        <taxon>Shewanella</taxon>
    </lineage>
</organism>
<comment type="caution">
    <text evidence="3">The sequence shown here is derived from an EMBL/GenBank/DDBJ whole genome shotgun (WGS) entry which is preliminary data.</text>
</comment>
<dbReference type="InterPro" id="IPR011004">
    <property type="entry name" value="Trimer_LpxA-like_sf"/>
</dbReference>
<evidence type="ECO:0000256" key="1">
    <source>
        <dbReference type="ARBA" id="ARBA00007274"/>
    </source>
</evidence>
<keyword evidence="2 3" id="KW-0808">Transferase</keyword>
<dbReference type="PANTHER" id="PTHR23416">
    <property type="entry name" value="SIALIC ACID SYNTHASE-RELATED"/>
    <property type="match status" value="1"/>
</dbReference>
<gene>
    <name evidence="3" type="ORF">ABHN84_01445</name>
</gene>
<protein>
    <submittedName>
        <fullName evidence="3">Acyltransferase</fullName>
        <ecNumber evidence="3">2.3.1.-</ecNumber>
    </submittedName>
</protein>
<keyword evidence="4" id="KW-1185">Reference proteome</keyword>
<dbReference type="EMBL" id="JBDPZN010000001">
    <property type="protein sequence ID" value="MEO3680956.1"/>
    <property type="molecule type" value="Genomic_DNA"/>
</dbReference>
<dbReference type="EC" id="2.3.1.-" evidence="3"/>
<accession>A0ABV0FM07</accession>
<dbReference type="CDD" id="cd04647">
    <property type="entry name" value="LbH_MAT_like"/>
    <property type="match status" value="1"/>
</dbReference>
<evidence type="ECO:0000256" key="2">
    <source>
        <dbReference type="ARBA" id="ARBA00022679"/>
    </source>
</evidence>
<dbReference type="Pfam" id="PF00132">
    <property type="entry name" value="Hexapep"/>
    <property type="match status" value="1"/>
</dbReference>
<comment type="similarity">
    <text evidence="1">Belongs to the transferase hexapeptide repeat family.</text>
</comment>
<keyword evidence="3" id="KW-0012">Acyltransferase</keyword>
<dbReference type="SUPFAM" id="SSF51161">
    <property type="entry name" value="Trimeric LpxA-like enzymes"/>
    <property type="match status" value="1"/>
</dbReference>
<name>A0ABV0FM07_9GAMM</name>
<dbReference type="PANTHER" id="PTHR23416:SF23">
    <property type="entry name" value="ACETYLTRANSFERASE C18B11.09C-RELATED"/>
    <property type="match status" value="1"/>
</dbReference>
<dbReference type="Gene3D" id="2.160.10.10">
    <property type="entry name" value="Hexapeptide repeat proteins"/>
    <property type="match status" value="1"/>
</dbReference>